<dbReference type="PANTHER" id="PTHR45339:SF1">
    <property type="entry name" value="HYBRID SIGNAL TRANSDUCTION HISTIDINE KINASE J"/>
    <property type="match status" value="1"/>
</dbReference>
<evidence type="ECO:0000256" key="15">
    <source>
        <dbReference type="ARBA" id="ARBA00070152"/>
    </source>
</evidence>
<evidence type="ECO:0000256" key="8">
    <source>
        <dbReference type="ARBA" id="ARBA00022741"/>
    </source>
</evidence>
<dbReference type="FunFam" id="1.10.287.130:FF:000004">
    <property type="entry name" value="Ethylene receptor 1"/>
    <property type="match status" value="1"/>
</dbReference>
<evidence type="ECO:0000256" key="3">
    <source>
        <dbReference type="ARBA" id="ARBA00012438"/>
    </source>
</evidence>
<dbReference type="SUPFAM" id="SSF52172">
    <property type="entry name" value="CheY-like"/>
    <property type="match status" value="1"/>
</dbReference>
<gene>
    <name evidence="23" type="ORF">HZU75_02115</name>
</gene>
<dbReference type="CDD" id="cd00130">
    <property type="entry name" value="PAS"/>
    <property type="match status" value="1"/>
</dbReference>
<organism evidence="23 24">
    <name type="scientific">Chitinibacter fontanus</name>
    <dbReference type="NCBI Taxonomy" id="1737446"/>
    <lineage>
        <taxon>Bacteria</taxon>
        <taxon>Pseudomonadati</taxon>
        <taxon>Pseudomonadota</taxon>
        <taxon>Betaproteobacteria</taxon>
        <taxon>Neisseriales</taxon>
        <taxon>Chitinibacteraceae</taxon>
        <taxon>Chitinibacter</taxon>
    </lineage>
</organism>
<evidence type="ECO:0000256" key="6">
    <source>
        <dbReference type="ARBA" id="ARBA00022679"/>
    </source>
</evidence>
<dbReference type="PROSITE" id="PS50109">
    <property type="entry name" value="HIS_KIN"/>
    <property type="match status" value="1"/>
</dbReference>
<dbReference type="InterPro" id="IPR000014">
    <property type="entry name" value="PAS"/>
</dbReference>
<evidence type="ECO:0000256" key="1">
    <source>
        <dbReference type="ARBA" id="ARBA00000085"/>
    </source>
</evidence>
<evidence type="ECO:0000256" key="5">
    <source>
        <dbReference type="ARBA" id="ARBA00022553"/>
    </source>
</evidence>
<dbReference type="PROSITE" id="PS50110">
    <property type="entry name" value="RESPONSE_REGULATORY"/>
    <property type="match status" value="1"/>
</dbReference>
<dbReference type="GO" id="GO:0005524">
    <property type="term" value="F:ATP binding"/>
    <property type="evidence" value="ECO:0007669"/>
    <property type="project" value="UniProtKB-KW"/>
</dbReference>
<dbReference type="Pfam" id="PF00072">
    <property type="entry name" value="Response_reg"/>
    <property type="match status" value="1"/>
</dbReference>
<dbReference type="NCBIfam" id="TIGR00229">
    <property type="entry name" value="sensory_box"/>
    <property type="match status" value="1"/>
</dbReference>
<comment type="function">
    <text evidence="14">Member of the two-component regulatory system BvgS/BvgA. Phosphorylates BvgA via a four-step phosphorelay in response to environmental signals.</text>
</comment>
<dbReference type="PROSITE" id="PS50112">
    <property type="entry name" value="PAS"/>
    <property type="match status" value="1"/>
</dbReference>
<keyword evidence="13 18" id="KW-0472">Membrane</keyword>
<keyword evidence="8" id="KW-0547">Nucleotide-binding</keyword>
<evidence type="ECO:0000256" key="18">
    <source>
        <dbReference type="SAM" id="Phobius"/>
    </source>
</evidence>
<dbReference type="SMART" id="SM00073">
    <property type="entry name" value="HPT"/>
    <property type="match status" value="1"/>
</dbReference>
<evidence type="ECO:0000259" key="22">
    <source>
        <dbReference type="PROSITE" id="PS50894"/>
    </source>
</evidence>
<feature type="domain" description="Response regulatory" evidence="20">
    <location>
        <begin position="856"/>
        <end position="975"/>
    </location>
</feature>
<keyword evidence="5 17" id="KW-0597">Phosphoprotein</keyword>
<evidence type="ECO:0000256" key="16">
    <source>
        <dbReference type="PROSITE-ProRule" id="PRU00110"/>
    </source>
</evidence>
<feature type="domain" description="PAS" evidence="21">
    <location>
        <begin position="346"/>
        <end position="417"/>
    </location>
</feature>
<evidence type="ECO:0000256" key="9">
    <source>
        <dbReference type="ARBA" id="ARBA00022777"/>
    </source>
</evidence>
<keyword evidence="6" id="KW-0808">Transferase</keyword>
<dbReference type="Pfam" id="PF02518">
    <property type="entry name" value="HATPase_c"/>
    <property type="match status" value="1"/>
</dbReference>
<dbReference type="Pfam" id="PF00512">
    <property type="entry name" value="HisKA"/>
    <property type="match status" value="1"/>
</dbReference>
<dbReference type="InterPro" id="IPR011006">
    <property type="entry name" value="CheY-like_superfamily"/>
</dbReference>
<dbReference type="EC" id="2.7.13.3" evidence="3"/>
<dbReference type="RefSeq" id="WP_180307568.1">
    <property type="nucleotide sequence ID" value="NZ_CP058952.1"/>
</dbReference>
<evidence type="ECO:0000256" key="17">
    <source>
        <dbReference type="PROSITE-ProRule" id="PRU00169"/>
    </source>
</evidence>
<evidence type="ECO:0000259" key="20">
    <source>
        <dbReference type="PROSITE" id="PS50110"/>
    </source>
</evidence>
<dbReference type="GO" id="GO:0005886">
    <property type="term" value="C:plasma membrane"/>
    <property type="evidence" value="ECO:0007669"/>
    <property type="project" value="UniProtKB-SubCell"/>
</dbReference>
<dbReference type="CDD" id="cd16922">
    <property type="entry name" value="HATPase_EvgS-ArcB-TorS-like"/>
    <property type="match status" value="1"/>
</dbReference>
<feature type="transmembrane region" description="Helical" evidence="18">
    <location>
        <begin position="302"/>
        <end position="319"/>
    </location>
</feature>
<dbReference type="Gene3D" id="3.30.450.20">
    <property type="entry name" value="PAS domain"/>
    <property type="match status" value="3"/>
</dbReference>
<dbReference type="InterPro" id="IPR036097">
    <property type="entry name" value="HisK_dim/P_sf"/>
</dbReference>
<dbReference type="SMART" id="SM00091">
    <property type="entry name" value="PAS"/>
    <property type="match status" value="1"/>
</dbReference>
<dbReference type="InterPro" id="IPR035965">
    <property type="entry name" value="PAS-like_dom_sf"/>
</dbReference>
<dbReference type="GO" id="GO:0000155">
    <property type="term" value="F:phosphorelay sensor kinase activity"/>
    <property type="evidence" value="ECO:0007669"/>
    <property type="project" value="InterPro"/>
</dbReference>
<comment type="subcellular location">
    <subcellularLocation>
        <location evidence="2">Cell membrane</location>
        <topology evidence="2">Multi-pass membrane protein</topology>
    </subcellularLocation>
</comment>
<dbReference type="CDD" id="cd17546">
    <property type="entry name" value="REC_hyHK_CKI1_RcsC-like"/>
    <property type="match status" value="1"/>
</dbReference>
<keyword evidence="9" id="KW-0418">Kinase</keyword>
<dbReference type="Gene3D" id="3.40.50.2300">
    <property type="match status" value="1"/>
</dbReference>
<dbReference type="SMART" id="SM00448">
    <property type="entry name" value="REC"/>
    <property type="match status" value="1"/>
</dbReference>
<evidence type="ECO:0000259" key="19">
    <source>
        <dbReference type="PROSITE" id="PS50109"/>
    </source>
</evidence>
<evidence type="ECO:0000256" key="2">
    <source>
        <dbReference type="ARBA" id="ARBA00004651"/>
    </source>
</evidence>
<evidence type="ECO:0000256" key="7">
    <source>
        <dbReference type="ARBA" id="ARBA00022692"/>
    </source>
</evidence>
<dbReference type="InterPro" id="IPR036890">
    <property type="entry name" value="HATPase_C_sf"/>
</dbReference>
<dbReference type="SUPFAM" id="SSF55874">
    <property type="entry name" value="ATPase domain of HSP90 chaperone/DNA topoisomerase II/histidine kinase"/>
    <property type="match status" value="1"/>
</dbReference>
<dbReference type="AlphaFoldDB" id="A0A7D5ZDD4"/>
<keyword evidence="24" id="KW-1185">Reference proteome</keyword>
<keyword evidence="7 18" id="KW-0812">Transmembrane</keyword>
<sequence>MLSYSAGRFYALTAVLALLFVSLALLAQRAVLQEQQHAQLQQQAHDLALDIRAKTSEGRVLGGAELIGSTSHAILDLLNNPHSADMQRVNAANLRVLQQFNAESVYVLSAQAEVLSYLDAQGRSPLLGLQLGERPYWREAMAGHANVFAGVALGTNLRGIFFAAPIYQRGAEHRVIGVYVIKMGGAFIDQLLLHRSSQAMITSPDGVVFAATTPPWLLTSIQAISATRRVQLDSSKQFASLFAHGAVPARTELQFLNEQQARLQNASYLYAKAELDWHDAAGAWQVLLLQDQASLVPWQRQVIVAVIAALFAVVLALAWRSRRQVRMLRLEHQQSQAQAARALEESEAAFRTLVENSADAIFRFDLQARLLYASPAFLAQLNCTQADLRGLDLLQLGYQADEVSIRQQAIYECIASAQMLRRTFNFGCTEHWREWLLSPEFDAKGQVRSVLVTSRDISEQLEHEKALTAAMQTAEQATEAKSRFLANMSHEIRTPMNAIIGLSHLGLRAAENPKQRDYLQKIHAAGSGLLELINDILDFSKIEADRLSLEEIDFDLTQVLQHVTTVTAPKASEKGLQFLCDFEPNTPHYLHGDPLRLGQVLINLVNNAIKFTAYGHVQLRISAQAQGQNIALCCRVEDSGIGMTDEQQRGLFTAFSQADSSTTRQYGGTGLGLSISLRLAQLMRGDITVQSQAGLGSCFQFTALLAPAANCAEQREELRELPEQHVVIFGAATGLHKIIHQALTATPIAVTYATTFSELAGQLAQSQVTELILHWPAPPFDFKSLITALLSYRHIPLTVYGALNPEQLEWLDLQGLRTWQQPMNQLQWRQALSLVRAASAPNTCWQESIPLFQQARILVAEDNAINLQIVGELLAPTGLVIESAADGQQALDLVFSQPADYFAAILMDMQMPVMDGHSATLAIRNRPQWASVPIIAMTAHALANERERAIRAGVDEYLTKPIDSSLLYACLARFLAPLLQPQTLSLAQAGTPITVEGIEYSQALKRVNGKAHVLHDLLRDFGARYGDTWQSLRSAQELADWSQFKHLAHTLKGVAANLGMTEVQSIATQLEQLAGEGAVAKGRHEPLLEQLEQALQRVCRSIEQLLPPMNAAALSHALLDSKHDEPQELDTALKILLELLENSDRAALRHFTTLTPVIAQNYGTDLVVELEQMLDGYEFTAAAARLNQAILS</sequence>
<evidence type="ECO:0000256" key="12">
    <source>
        <dbReference type="ARBA" id="ARBA00023012"/>
    </source>
</evidence>
<accession>A0A7D5ZDD4</accession>
<dbReference type="CDD" id="cd00082">
    <property type="entry name" value="HisKA"/>
    <property type="match status" value="1"/>
</dbReference>
<comment type="catalytic activity">
    <reaction evidence="1">
        <text>ATP + protein L-histidine = ADP + protein N-phospho-L-histidine.</text>
        <dbReference type="EC" id="2.7.13.3"/>
    </reaction>
</comment>
<feature type="modified residue" description="4-aspartylphosphate" evidence="17">
    <location>
        <position position="908"/>
    </location>
</feature>
<dbReference type="Gene3D" id="1.10.287.130">
    <property type="match status" value="1"/>
</dbReference>
<dbReference type="InterPro" id="IPR004358">
    <property type="entry name" value="Sig_transdc_His_kin-like_C"/>
</dbReference>
<dbReference type="CDD" id="cd00088">
    <property type="entry name" value="HPT"/>
    <property type="match status" value="1"/>
</dbReference>
<evidence type="ECO:0000256" key="11">
    <source>
        <dbReference type="ARBA" id="ARBA00022989"/>
    </source>
</evidence>
<dbReference type="KEGG" id="cfon:HZU75_02115"/>
<dbReference type="InterPro" id="IPR008207">
    <property type="entry name" value="Sig_transdc_His_kin_Hpt_dom"/>
</dbReference>
<evidence type="ECO:0000256" key="4">
    <source>
        <dbReference type="ARBA" id="ARBA00022475"/>
    </source>
</evidence>
<dbReference type="InterPro" id="IPR003594">
    <property type="entry name" value="HATPase_dom"/>
</dbReference>
<keyword evidence="12" id="KW-0902">Two-component regulatory system</keyword>
<keyword evidence="4" id="KW-1003">Cell membrane</keyword>
<feature type="modified residue" description="Phosphohistidine" evidence="16">
    <location>
        <position position="1049"/>
    </location>
</feature>
<feature type="domain" description="HPt" evidence="22">
    <location>
        <begin position="1010"/>
        <end position="1112"/>
    </location>
</feature>
<dbReference type="InterPro" id="IPR001789">
    <property type="entry name" value="Sig_transdc_resp-reg_receiver"/>
</dbReference>
<dbReference type="InterPro" id="IPR013656">
    <property type="entry name" value="PAS_4"/>
</dbReference>
<dbReference type="Pfam" id="PF08448">
    <property type="entry name" value="PAS_4"/>
    <property type="match status" value="1"/>
</dbReference>
<keyword evidence="10" id="KW-0067">ATP-binding</keyword>
<evidence type="ECO:0000256" key="13">
    <source>
        <dbReference type="ARBA" id="ARBA00023136"/>
    </source>
</evidence>
<dbReference type="Gene3D" id="1.20.120.160">
    <property type="entry name" value="HPT domain"/>
    <property type="match status" value="1"/>
</dbReference>
<evidence type="ECO:0000313" key="24">
    <source>
        <dbReference type="Proteomes" id="UP000510822"/>
    </source>
</evidence>
<evidence type="ECO:0000256" key="10">
    <source>
        <dbReference type="ARBA" id="ARBA00022840"/>
    </source>
</evidence>
<dbReference type="PRINTS" id="PR00344">
    <property type="entry name" value="BCTRLSENSOR"/>
</dbReference>
<dbReference type="Pfam" id="PF01627">
    <property type="entry name" value="Hpt"/>
    <property type="match status" value="1"/>
</dbReference>
<dbReference type="PANTHER" id="PTHR45339">
    <property type="entry name" value="HYBRID SIGNAL TRANSDUCTION HISTIDINE KINASE J"/>
    <property type="match status" value="1"/>
</dbReference>
<dbReference type="Proteomes" id="UP000510822">
    <property type="component" value="Chromosome"/>
</dbReference>
<feature type="domain" description="Histidine kinase" evidence="19">
    <location>
        <begin position="487"/>
        <end position="707"/>
    </location>
</feature>
<dbReference type="InterPro" id="IPR036641">
    <property type="entry name" value="HPT_dom_sf"/>
</dbReference>
<proteinExistence type="predicted"/>
<dbReference type="SUPFAM" id="SSF47226">
    <property type="entry name" value="Histidine-containing phosphotransfer domain, HPT domain"/>
    <property type="match status" value="1"/>
</dbReference>
<dbReference type="SMART" id="SM00387">
    <property type="entry name" value="HATPase_c"/>
    <property type="match status" value="1"/>
</dbReference>
<name>A0A7D5ZDD4_9NEIS</name>
<dbReference type="PROSITE" id="PS50894">
    <property type="entry name" value="HPT"/>
    <property type="match status" value="1"/>
</dbReference>
<dbReference type="InterPro" id="IPR003661">
    <property type="entry name" value="HisK_dim/P_dom"/>
</dbReference>
<evidence type="ECO:0000313" key="23">
    <source>
        <dbReference type="EMBL" id="QLI80428.1"/>
    </source>
</evidence>
<protein>
    <recommendedName>
        <fullName evidence="15">Virulence sensor protein BvgS</fullName>
        <ecNumber evidence="3">2.7.13.3</ecNumber>
    </recommendedName>
</protein>
<dbReference type="SMART" id="SM00388">
    <property type="entry name" value="HisKA"/>
    <property type="match status" value="1"/>
</dbReference>
<dbReference type="InterPro" id="IPR005467">
    <property type="entry name" value="His_kinase_dom"/>
</dbReference>
<dbReference type="FunFam" id="3.30.565.10:FF:000010">
    <property type="entry name" value="Sensor histidine kinase RcsC"/>
    <property type="match status" value="1"/>
</dbReference>
<evidence type="ECO:0000256" key="14">
    <source>
        <dbReference type="ARBA" id="ARBA00058004"/>
    </source>
</evidence>
<dbReference type="Gene3D" id="3.30.565.10">
    <property type="entry name" value="Histidine kinase-like ATPase, C-terminal domain"/>
    <property type="match status" value="1"/>
</dbReference>
<dbReference type="SUPFAM" id="SSF47384">
    <property type="entry name" value="Homodimeric domain of signal transducing histidine kinase"/>
    <property type="match status" value="1"/>
</dbReference>
<dbReference type="SUPFAM" id="SSF55785">
    <property type="entry name" value="PYP-like sensor domain (PAS domain)"/>
    <property type="match status" value="1"/>
</dbReference>
<reference evidence="23 24" key="1">
    <citation type="journal article" date="2016" name="Int. J. Syst. Evol. Microbiol.">
        <title>Chitinibacter fontanus sp. nov., isolated from a spring.</title>
        <authorList>
            <person name="Sheu S.Y."/>
            <person name="Li Y.S."/>
            <person name="Young C.C."/>
            <person name="Chen W.M."/>
        </authorList>
    </citation>
    <scope>NUCLEOTIDE SEQUENCE [LARGE SCALE GENOMIC DNA]</scope>
    <source>
        <strain evidence="23 24">STM-7</strain>
    </source>
</reference>
<evidence type="ECO:0000259" key="21">
    <source>
        <dbReference type="PROSITE" id="PS50112"/>
    </source>
</evidence>
<keyword evidence="11 18" id="KW-1133">Transmembrane helix</keyword>
<dbReference type="EMBL" id="CP058952">
    <property type="protein sequence ID" value="QLI80428.1"/>
    <property type="molecule type" value="Genomic_DNA"/>
</dbReference>